<keyword evidence="2" id="KW-0812">Transmembrane</keyword>
<dbReference type="AlphaFoldDB" id="A0A5N5DBU0"/>
<comment type="caution">
    <text evidence="3">The sequence shown here is derived from an EMBL/GenBank/DDBJ whole genome shotgun (WGS) entry which is preliminary data.</text>
</comment>
<feature type="transmembrane region" description="Helical" evidence="2">
    <location>
        <begin position="300"/>
        <end position="325"/>
    </location>
</feature>
<feature type="compositionally biased region" description="Basic and acidic residues" evidence="1">
    <location>
        <begin position="423"/>
        <end position="438"/>
    </location>
</feature>
<accession>A0A5N5DBU0</accession>
<dbReference type="Proteomes" id="UP000325902">
    <property type="component" value="Unassembled WGS sequence"/>
</dbReference>
<keyword evidence="4" id="KW-1185">Reference proteome</keyword>
<evidence type="ECO:0000313" key="3">
    <source>
        <dbReference type="EMBL" id="KAB2575171.1"/>
    </source>
</evidence>
<feature type="compositionally biased region" description="Low complexity" evidence="1">
    <location>
        <begin position="439"/>
        <end position="451"/>
    </location>
</feature>
<evidence type="ECO:0000256" key="1">
    <source>
        <dbReference type="SAM" id="MobiDB-lite"/>
    </source>
</evidence>
<sequence>MKTLVSILRLIRAGRTSTWNLSSDRSYTRYDYGPAVLQPGNFTYQYSNDFFWESTQTRFTAAATDYDIGSARALQVNGSILTNISTFEPTPALHRKDANIYIFFLSANRIIFSAPTTDDWYSATTLQGYIQHASVVGKEAVYRQDEVASPLACTDQEQFCDTSLPADRQQCTPLTSSNDARTQAGALLDGGDTASANRFDWFKSTILNKPSPYGIVQNLGTAALLSRSSLGVGIQRPLPTNQWQLDVTRWFETSLASIQGLFLDTATGPSDSRMLQWVHSPANAEERTLCHSQKILSTAYISFSLFGLSLILVLGTLTIITSAVLEPVAGYIQRRRGWKDYARLEWCTNETLQLQRLAHEELGVGTWSHALDAVPRTAKGEVLAVLDWEGGDREHPRLMAVVEAAEVVVGEEEGESKTPAVNEEERRGSEAGSSRESDGASSVSSVESLRG</sequence>
<feature type="region of interest" description="Disordered" evidence="1">
    <location>
        <begin position="409"/>
        <end position="451"/>
    </location>
</feature>
<organism evidence="3 4">
    <name type="scientific">Lasiodiplodia theobromae</name>
    <dbReference type="NCBI Taxonomy" id="45133"/>
    <lineage>
        <taxon>Eukaryota</taxon>
        <taxon>Fungi</taxon>
        <taxon>Dikarya</taxon>
        <taxon>Ascomycota</taxon>
        <taxon>Pezizomycotina</taxon>
        <taxon>Dothideomycetes</taxon>
        <taxon>Dothideomycetes incertae sedis</taxon>
        <taxon>Botryosphaeriales</taxon>
        <taxon>Botryosphaeriaceae</taxon>
        <taxon>Lasiodiplodia</taxon>
    </lineage>
</organism>
<name>A0A5N5DBU0_9PEZI</name>
<gene>
    <name evidence="3" type="ORF">DBV05_g6104</name>
</gene>
<protein>
    <submittedName>
        <fullName evidence="3">Uncharacterized protein</fullName>
    </submittedName>
</protein>
<proteinExistence type="predicted"/>
<keyword evidence="2" id="KW-0472">Membrane</keyword>
<dbReference type="OrthoDB" id="3540210at2759"/>
<evidence type="ECO:0000256" key="2">
    <source>
        <dbReference type="SAM" id="Phobius"/>
    </source>
</evidence>
<reference evidence="3 4" key="1">
    <citation type="journal article" date="2019" name="Sci. Rep.">
        <title>A multi-omics analysis of the grapevine pathogen Lasiodiplodia theobromae reveals that temperature affects the expression of virulence- and pathogenicity-related genes.</title>
        <authorList>
            <person name="Felix C."/>
            <person name="Meneses R."/>
            <person name="Goncalves M.F.M."/>
            <person name="Tilleman L."/>
            <person name="Duarte A.S."/>
            <person name="Jorrin-Novo J.V."/>
            <person name="Van de Peer Y."/>
            <person name="Deforce D."/>
            <person name="Van Nieuwerburgh F."/>
            <person name="Esteves A.C."/>
            <person name="Alves A."/>
        </authorList>
    </citation>
    <scope>NUCLEOTIDE SEQUENCE [LARGE SCALE GENOMIC DNA]</scope>
    <source>
        <strain evidence="3 4">LA-SOL3</strain>
    </source>
</reference>
<keyword evidence="2" id="KW-1133">Transmembrane helix</keyword>
<evidence type="ECO:0000313" key="4">
    <source>
        <dbReference type="Proteomes" id="UP000325902"/>
    </source>
</evidence>
<dbReference type="EMBL" id="VCHE01000035">
    <property type="protein sequence ID" value="KAB2575171.1"/>
    <property type="molecule type" value="Genomic_DNA"/>
</dbReference>